<gene>
    <name evidence="1" type="ORF">INR99_17060</name>
</gene>
<name>A0A8J7G2Y6_9NEIS</name>
<dbReference type="Proteomes" id="UP000604481">
    <property type="component" value="Unassembled WGS sequence"/>
</dbReference>
<proteinExistence type="predicted"/>
<dbReference type="RefSeq" id="WP_194117547.1">
    <property type="nucleotide sequence ID" value="NZ_JADFUA010000020.1"/>
</dbReference>
<evidence type="ECO:0000313" key="2">
    <source>
        <dbReference type="Proteomes" id="UP000604481"/>
    </source>
</evidence>
<keyword evidence="2" id="KW-1185">Reference proteome</keyword>
<sequence length="310" mass="35236">MNKLTFHHAGNASLCFESFEDAITYYAANRDDPQCEISEILFHPKSVSIIHGEFNCSDFEIAKVTLVDTGCIIDLRKCEIQWTSIEGVCIEVINELFGKKIECVEVFFDISCSDESVEMDMNCNLPHLWHVCASAEWNGTLHIKQSDVDKQHFMLESSVAEVEFSNVNDVRNIKTFANNNSRKCLRIHIHVNDYFGKSKCANVKYSNFLFAETLSMYFGENYIAKVYDTLRKTCKNSPEGIAIGREVNKSIVEGLDPGLITPDIHFFDKRMPSKEIAIIPGNYKHKNLMAIAKAVKSFQKMHHSPEISTI</sequence>
<evidence type="ECO:0000313" key="1">
    <source>
        <dbReference type="EMBL" id="MBE9611030.1"/>
    </source>
</evidence>
<comment type="caution">
    <text evidence="1">The sequence shown here is derived from an EMBL/GenBank/DDBJ whole genome shotgun (WGS) entry which is preliminary data.</text>
</comment>
<protein>
    <submittedName>
        <fullName evidence="1">Uncharacterized protein</fullName>
    </submittedName>
</protein>
<reference evidence="1 2" key="1">
    <citation type="submission" date="2020-10" db="EMBL/GenBank/DDBJ databases">
        <title>The genome sequence of Chitinilyticum litopenaei 4Y14.</title>
        <authorList>
            <person name="Liu Y."/>
        </authorList>
    </citation>
    <scope>NUCLEOTIDE SEQUENCE [LARGE SCALE GENOMIC DNA]</scope>
    <source>
        <strain evidence="1 2">4Y14</strain>
    </source>
</reference>
<organism evidence="1 2">
    <name type="scientific">Chitinilyticum piscinae</name>
    <dbReference type="NCBI Taxonomy" id="2866724"/>
    <lineage>
        <taxon>Bacteria</taxon>
        <taxon>Pseudomonadati</taxon>
        <taxon>Pseudomonadota</taxon>
        <taxon>Betaproteobacteria</taxon>
        <taxon>Neisseriales</taxon>
        <taxon>Chitinibacteraceae</taxon>
        <taxon>Chitinilyticum</taxon>
    </lineage>
</organism>
<dbReference type="AlphaFoldDB" id="A0A8J7G2Y6"/>
<accession>A0A8J7G2Y6</accession>
<dbReference type="EMBL" id="JADFUA010000020">
    <property type="protein sequence ID" value="MBE9611030.1"/>
    <property type="molecule type" value="Genomic_DNA"/>
</dbReference>